<organism evidence="1 2">
    <name type="scientific">Ralstonia flatus</name>
    <dbReference type="NCBI Taxonomy" id="3058601"/>
    <lineage>
        <taxon>Bacteria</taxon>
        <taxon>Pseudomonadati</taxon>
        <taxon>Pseudomonadota</taxon>
        <taxon>Betaproteobacteria</taxon>
        <taxon>Burkholderiales</taxon>
        <taxon>Burkholderiaceae</taxon>
        <taxon>Ralstonia</taxon>
    </lineage>
</organism>
<evidence type="ECO:0008006" key="3">
    <source>
        <dbReference type="Google" id="ProtNLM"/>
    </source>
</evidence>
<dbReference type="Proteomes" id="UP001189792">
    <property type="component" value="Unassembled WGS sequence"/>
</dbReference>
<dbReference type="EMBL" id="CAUDLI010000008">
    <property type="protein sequence ID" value="CAJ0893259.1"/>
    <property type="molecule type" value="Genomic_DNA"/>
</dbReference>
<accession>A0ABM9KZG9</accession>
<sequence>MSGEFGRGNEGVGRAPPATCVGAYGAASNVQRCWELGEYSLLYQQLVDFMTSVLDGDQLPFEIRSDRGRKIAVRNVAPRGLKNLTSYFDQCRTLMDLYWPDYAYTADFQLFFDCYREHLFGQWGLGRNPNALYANDLLEAEMFNDFVAYLRRQAIERGVRAKLWELRKRGVQYQYEAIDRWFEFDIPKGGRLLPVRVDLYYQEAAVTYQDAMPRTGWRLGAFGDWVQVPVAANAWGGMAEHRSRFDVRAALRDREAFFGSRNAELFNSLAGYVCKLEMGGDRHAYHFHALFLFYASPGYGVPHWVNLIDGHWRRVTGGQGLVYDCSARSDRHALEQRGLWALDSLVSGDAQQLAKLKHYVLNYFAKDEQMLRVKPTPKARTLTTGRIC</sequence>
<name>A0ABM9KZG9_9RALS</name>
<evidence type="ECO:0000313" key="2">
    <source>
        <dbReference type="Proteomes" id="UP001189792"/>
    </source>
</evidence>
<protein>
    <recommendedName>
        <fullName evidence="3">Inovirus Gp2 family protein</fullName>
    </recommendedName>
</protein>
<keyword evidence="2" id="KW-1185">Reference proteome</keyword>
<gene>
    <name evidence="1" type="ORF">R77564_03697</name>
</gene>
<comment type="caution">
    <text evidence="1">The sequence shown here is derived from an EMBL/GenBank/DDBJ whole genome shotgun (WGS) entry which is preliminary data.</text>
</comment>
<proteinExistence type="predicted"/>
<reference evidence="1 2" key="1">
    <citation type="submission" date="2023-07" db="EMBL/GenBank/DDBJ databases">
        <authorList>
            <person name="Peeters C."/>
        </authorList>
    </citation>
    <scope>NUCLEOTIDE SEQUENCE [LARGE SCALE GENOMIC DNA]</scope>
    <source>
        <strain evidence="1 2">LMG 32965</strain>
    </source>
</reference>
<evidence type="ECO:0000313" key="1">
    <source>
        <dbReference type="EMBL" id="CAJ0893259.1"/>
    </source>
</evidence>